<gene>
    <name evidence="10" type="ORF">ACHHYP_09267</name>
</gene>
<organism evidence="10 11">
    <name type="scientific">Achlya hypogyna</name>
    <name type="common">Oomycete</name>
    <name type="synonym">Protoachlya hypogyna</name>
    <dbReference type="NCBI Taxonomy" id="1202772"/>
    <lineage>
        <taxon>Eukaryota</taxon>
        <taxon>Sar</taxon>
        <taxon>Stramenopiles</taxon>
        <taxon>Oomycota</taxon>
        <taxon>Saprolegniomycetes</taxon>
        <taxon>Saprolegniales</taxon>
        <taxon>Achlyaceae</taxon>
        <taxon>Achlya</taxon>
    </lineage>
</organism>
<keyword evidence="7" id="KW-0539">Nucleus</keyword>
<keyword evidence="6" id="KW-0862">Zinc</keyword>
<feature type="domain" description="PWI" evidence="9">
    <location>
        <begin position="25"/>
        <end position="87"/>
    </location>
</feature>
<keyword evidence="3" id="KW-0479">Metal-binding</keyword>
<keyword evidence="11" id="KW-1185">Reference proteome</keyword>
<feature type="compositionally biased region" description="Low complexity" evidence="8">
    <location>
        <begin position="380"/>
        <end position="391"/>
    </location>
</feature>
<feature type="region of interest" description="Disordered" evidence="8">
    <location>
        <begin position="86"/>
        <end position="110"/>
    </location>
</feature>
<dbReference type="GO" id="GO:0008270">
    <property type="term" value="F:zinc ion binding"/>
    <property type="evidence" value="ECO:0007669"/>
    <property type="project" value="UniProtKB-KW"/>
</dbReference>
<evidence type="ECO:0000256" key="8">
    <source>
        <dbReference type="SAM" id="MobiDB-lite"/>
    </source>
</evidence>
<evidence type="ECO:0000313" key="10">
    <source>
        <dbReference type="EMBL" id="OQR98026.1"/>
    </source>
</evidence>
<comment type="similarity">
    <text evidence="2">Belongs to the ZC3H14 family.</text>
</comment>
<keyword evidence="4" id="KW-0677">Repeat</keyword>
<evidence type="ECO:0000256" key="4">
    <source>
        <dbReference type="ARBA" id="ARBA00022737"/>
    </source>
</evidence>
<dbReference type="Gene3D" id="1.20.1390.10">
    <property type="entry name" value="PWI domain"/>
    <property type="match status" value="1"/>
</dbReference>
<dbReference type="STRING" id="1202772.A0A1V9ZJ76"/>
<dbReference type="AlphaFoldDB" id="A0A1V9ZJ76"/>
<protein>
    <recommendedName>
        <fullName evidence="9">PWI domain-containing protein</fullName>
    </recommendedName>
</protein>
<feature type="region of interest" description="Disordered" evidence="8">
    <location>
        <begin position="305"/>
        <end position="421"/>
    </location>
</feature>
<dbReference type="PANTHER" id="PTHR14738:SF29">
    <property type="entry name" value="ZINC FINGER CCCH DOMAIN-CONTAINING PROTEIN 14"/>
    <property type="match status" value="1"/>
</dbReference>
<feature type="region of interest" description="Disordered" evidence="8">
    <location>
        <begin position="137"/>
        <end position="264"/>
    </location>
</feature>
<dbReference type="GO" id="GO:0005737">
    <property type="term" value="C:cytoplasm"/>
    <property type="evidence" value="ECO:0007669"/>
    <property type="project" value="TreeGrafter"/>
</dbReference>
<feature type="compositionally biased region" description="Low complexity" evidence="8">
    <location>
        <begin position="87"/>
        <end position="99"/>
    </location>
</feature>
<dbReference type="Pfam" id="PF01480">
    <property type="entry name" value="PWI"/>
    <property type="match status" value="1"/>
</dbReference>
<dbReference type="OrthoDB" id="438553at2759"/>
<comment type="caution">
    <text evidence="10">The sequence shown here is derived from an EMBL/GenBank/DDBJ whole genome shotgun (WGS) entry which is preliminary data.</text>
</comment>
<dbReference type="InterPro" id="IPR002483">
    <property type="entry name" value="PWI_dom"/>
</dbReference>
<comment type="subcellular location">
    <subcellularLocation>
        <location evidence="1">Nucleus</location>
    </subcellularLocation>
</comment>
<dbReference type="GO" id="GO:0008143">
    <property type="term" value="F:poly(A) binding"/>
    <property type="evidence" value="ECO:0007669"/>
    <property type="project" value="InterPro"/>
</dbReference>
<evidence type="ECO:0000256" key="5">
    <source>
        <dbReference type="ARBA" id="ARBA00022771"/>
    </source>
</evidence>
<feature type="compositionally biased region" description="Basic and acidic residues" evidence="8">
    <location>
        <begin position="177"/>
        <end position="249"/>
    </location>
</feature>
<dbReference type="GO" id="GO:0043488">
    <property type="term" value="P:regulation of mRNA stability"/>
    <property type="evidence" value="ECO:0007669"/>
    <property type="project" value="InterPro"/>
</dbReference>
<evidence type="ECO:0000259" key="9">
    <source>
        <dbReference type="Pfam" id="PF01480"/>
    </source>
</evidence>
<sequence length="421" mass="45847">MAGYNPEFVGKPDAAEKAAIEAKVVGKLTEVLGVEVEQVMAEYVVVMVYNQKSMDQIRIDLEDFMGADGAETFVAWLYTLLSGEQNTAPPQATAPTETPKPVPVEASPEAPKRVVSLVSRSAPVEAKGTVRIIGKKSDQELEEAMRRRSERFGIPQKERSSQNEPANTSSKPSITDRLGKPSDARQHDNRRGDNRRDGNRDSNRDGARDNRRDGNNTRDREPQNRKRQMDDSDNDGEPRSKKAQYDDHRHGHGPPRGFPPGYMRGPPMYGGFPYGMPPPDFMYYPPPHMGGPGFGMHPPYGMRGPYGGPRPHGGAPRPFTNRKWVNPATVPPAAEDAAAPAEPASESDAAPPAEGATPTPTPAPQPTPAFGGPAPGYGPPRGNFFGFPRPRFQNKTWVRPEAQESANTNTEALSASLPKTP</sequence>
<evidence type="ECO:0000313" key="11">
    <source>
        <dbReference type="Proteomes" id="UP000243579"/>
    </source>
</evidence>
<dbReference type="InterPro" id="IPR040366">
    <property type="entry name" value="Nab2/ZC3H14"/>
</dbReference>
<name>A0A1V9ZJ76_ACHHY</name>
<dbReference type="PANTHER" id="PTHR14738">
    <property type="entry name" value="ZINC FINGER CCCH DOMAIN-CONTAINING PROTEIN 14"/>
    <property type="match status" value="1"/>
</dbReference>
<proteinExistence type="inferred from homology"/>
<feature type="compositionally biased region" description="Low complexity" evidence="8">
    <location>
        <begin position="331"/>
        <end position="358"/>
    </location>
</feature>
<keyword evidence="5" id="KW-0863">Zinc-finger</keyword>
<evidence type="ECO:0000256" key="6">
    <source>
        <dbReference type="ARBA" id="ARBA00022833"/>
    </source>
</evidence>
<accession>A0A1V9ZJ76</accession>
<feature type="compositionally biased region" description="Polar residues" evidence="8">
    <location>
        <begin position="404"/>
        <end position="421"/>
    </location>
</feature>
<feature type="compositionally biased region" description="Basic and acidic residues" evidence="8">
    <location>
        <begin position="137"/>
        <end position="161"/>
    </location>
</feature>
<dbReference type="EMBL" id="JNBR01000091">
    <property type="protein sequence ID" value="OQR98026.1"/>
    <property type="molecule type" value="Genomic_DNA"/>
</dbReference>
<evidence type="ECO:0000256" key="1">
    <source>
        <dbReference type="ARBA" id="ARBA00004123"/>
    </source>
</evidence>
<reference evidence="10 11" key="1">
    <citation type="journal article" date="2014" name="Genome Biol. Evol.">
        <title>The secreted proteins of Achlya hypogyna and Thraustotheca clavata identify the ancestral oomycete secretome and reveal gene acquisitions by horizontal gene transfer.</title>
        <authorList>
            <person name="Misner I."/>
            <person name="Blouin N."/>
            <person name="Leonard G."/>
            <person name="Richards T.A."/>
            <person name="Lane C.E."/>
        </authorList>
    </citation>
    <scope>NUCLEOTIDE SEQUENCE [LARGE SCALE GENOMIC DNA]</scope>
    <source>
        <strain evidence="10 11">ATCC 48635</strain>
    </source>
</reference>
<evidence type="ECO:0000256" key="2">
    <source>
        <dbReference type="ARBA" id="ARBA00008423"/>
    </source>
</evidence>
<evidence type="ECO:0000256" key="3">
    <source>
        <dbReference type="ARBA" id="ARBA00022723"/>
    </source>
</evidence>
<dbReference type="Proteomes" id="UP000243579">
    <property type="component" value="Unassembled WGS sequence"/>
</dbReference>
<evidence type="ECO:0000256" key="7">
    <source>
        <dbReference type="ARBA" id="ARBA00023242"/>
    </source>
</evidence>
<dbReference type="GO" id="GO:0005634">
    <property type="term" value="C:nucleus"/>
    <property type="evidence" value="ECO:0007669"/>
    <property type="project" value="UniProtKB-SubCell"/>
</dbReference>
<feature type="compositionally biased region" description="Polar residues" evidence="8">
    <location>
        <begin position="162"/>
        <end position="173"/>
    </location>
</feature>